<organism evidence="6 7">
    <name type="scientific">Brachybacterium avium</name>
    <dbReference type="NCBI Taxonomy" id="2017485"/>
    <lineage>
        <taxon>Bacteria</taxon>
        <taxon>Bacillati</taxon>
        <taxon>Actinomycetota</taxon>
        <taxon>Actinomycetes</taxon>
        <taxon>Micrococcales</taxon>
        <taxon>Dermabacteraceae</taxon>
        <taxon>Brachybacterium</taxon>
    </lineage>
</organism>
<dbReference type="Pfam" id="PF02913">
    <property type="entry name" value="FAD-oxidase_C"/>
    <property type="match status" value="1"/>
</dbReference>
<name>A0A220UE28_9MICO</name>
<dbReference type="FunFam" id="1.10.45.10:FF:000001">
    <property type="entry name" value="D-lactate dehydrogenase mitochondrial"/>
    <property type="match status" value="1"/>
</dbReference>
<proteinExistence type="predicted"/>
<evidence type="ECO:0000256" key="3">
    <source>
        <dbReference type="ARBA" id="ARBA00022827"/>
    </source>
</evidence>
<dbReference type="InterPro" id="IPR016171">
    <property type="entry name" value="Vanillyl_alc_oxidase_C-sub2"/>
</dbReference>
<dbReference type="SUPFAM" id="SSF55103">
    <property type="entry name" value="FAD-linked oxidases, C-terminal domain"/>
    <property type="match status" value="1"/>
</dbReference>
<dbReference type="GO" id="GO:0050660">
    <property type="term" value="F:flavin adenine dinucleotide binding"/>
    <property type="evidence" value="ECO:0007669"/>
    <property type="project" value="InterPro"/>
</dbReference>
<dbReference type="InterPro" id="IPR051914">
    <property type="entry name" value="FAD-linked_OxidoTrans_Type4"/>
</dbReference>
<dbReference type="InterPro" id="IPR016164">
    <property type="entry name" value="FAD-linked_Oxase-like_C"/>
</dbReference>
<dbReference type="EMBL" id="CP022316">
    <property type="protein sequence ID" value="ASK66397.1"/>
    <property type="molecule type" value="Genomic_DNA"/>
</dbReference>
<dbReference type="RefSeq" id="WP_089065637.1">
    <property type="nucleotide sequence ID" value="NZ_CP022316.1"/>
</dbReference>
<dbReference type="GO" id="GO:0016491">
    <property type="term" value="F:oxidoreductase activity"/>
    <property type="evidence" value="ECO:0007669"/>
    <property type="project" value="UniProtKB-KW"/>
</dbReference>
<protein>
    <recommendedName>
        <fullName evidence="5">FAD-binding oxidoreductase/transferase type 4 C-terminal domain-containing protein</fullName>
    </recommendedName>
</protein>
<dbReference type="AlphaFoldDB" id="A0A220UE28"/>
<dbReference type="InterPro" id="IPR004113">
    <property type="entry name" value="FAD-bd_oxidored_4_C"/>
</dbReference>
<feature type="domain" description="FAD-binding oxidoreductase/transferase type 4 C-terminal" evidence="5">
    <location>
        <begin position="49"/>
        <end position="107"/>
    </location>
</feature>
<evidence type="ECO:0000313" key="7">
    <source>
        <dbReference type="Proteomes" id="UP000198398"/>
    </source>
</evidence>
<sequence length="109" mass="11604">MSRTEPTALEALATRLREVLGQDAVTASPVRPAPRWCRAAHLPAPILGAADEVVRAALDLGGTISGEHGIGTAKQHWLDLELSPASRELQRRVKAAFDPRGLLNPGKAL</sequence>
<evidence type="ECO:0000256" key="4">
    <source>
        <dbReference type="ARBA" id="ARBA00023002"/>
    </source>
</evidence>
<dbReference type="KEGG" id="brv:CFK39_11860"/>
<evidence type="ECO:0000259" key="5">
    <source>
        <dbReference type="Pfam" id="PF02913"/>
    </source>
</evidence>
<keyword evidence="3" id="KW-0274">FAD</keyword>
<gene>
    <name evidence="6" type="ORF">CFK39_11860</name>
</gene>
<reference evidence="7" key="1">
    <citation type="submission" date="2017-07" db="EMBL/GenBank/DDBJ databases">
        <title>Brachybacterium sp. VR2415.</title>
        <authorList>
            <person name="Tak E.J."/>
            <person name="Bae J.-W."/>
        </authorList>
    </citation>
    <scope>NUCLEOTIDE SEQUENCE [LARGE SCALE GENOMIC DNA]</scope>
    <source>
        <strain evidence="7">VR2415</strain>
    </source>
</reference>
<evidence type="ECO:0000313" key="6">
    <source>
        <dbReference type="EMBL" id="ASK66397.1"/>
    </source>
</evidence>
<accession>A0A220UE28</accession>
<keyword evidence="7" id="KW-1185">Reference proteome</keyword>
<evidence type="ECO:0000256" key="2">
    <source>
        <dbReference type="ARBA" id="ARBA00022630"/>
    </source>
</evidence>
<dbReference type="Proteomes" id="UP000198398">
    <property type="component" value="Chromosome"/>
</dbReference>
<dbReference type="PANTHER" id="PTHR42934">
    <property type="entry name" value="GLYCOLATE OXIDASE SUBUNIT GLCD"/>
    <property type="match status" value="1"/>
</dbReference>
<keyword evidence="2" id="KW-0285">Flavoprotein</keyword>
<evidence type="ECO:0000256" key="1">
    <source>
        <dbReference type="ARBA" id="ARBA00001974"/>
    </source>
</evidence>
<dbReference type="Gene3D" id="1.10.45.10">
    <property type="entry name" value="Vanillyl-alcohol Oxidase, Chain A, domain 4"/>
    <property type="match status" value="1"/>
</dbReference>
<dbReference type="OrthoDB" id="9770306at2"/>
<keyword evidence="4" id="KW-0560">Oxidoreductase</keyword>
<dbReference type="PANTHER" id="PTHR42934:SF1">
    <property type="entry name" value="GLYCOLATE OXIDASE SUBUNIT GLCD"/>
    <property type="match status" value="1"/>
</dbReference>
<comment type="cofactor">
    <cofactor evidence="1">
        <name>FAD</name>
        <dbReference type="ChEBI" id="CHEBI:57692"/>
    </cofactor>
</comment>